<dbReference type="EMBL" id="BMNJ01000001">
    <property type="protein sequence ID" value="GGO95582.1"/>
    <property type="molecule type" value="Genomic_DNA"/>
</dbReference>
<reference evidence="2" key="2">
    <citation type="submission" date="2020-09" db="EMBL/GenBank/DDBJ databases">
        <authorList>
            <person name="Sun Q."/>
            <person name="Zhou Y."/>
        </authorList>
    </citation>
    <scope>NUCLEOTIDE SEQUENCE</scope>
    <source>
        <strain evidence="2">CGMCC 4.7372</strain>
    </source>
</reference>
<dbReference type="RefSeq" id="WP_188640668.1">
    <property type="nucleotide sequence ID" value="NZ_BMNJ01000001.1"/>
</dbReference>
<sequence length="174" mass="19354">MTVELSPPQLMPTWMAVTAVVILLLAVAGLLWSFLSHRVRDGFISDIPMAPGERRRWMRLVERAAKEYDAGQIDLRVLHLELASALRGFGSERSGEDLTTATVTEIMDMSASTESEDIETRLKRARTASQPLDTDPLGHVGELLAIWEQPSFDRDSDAAAAQAIEHAREVVSRW</sequence>
<keyword evidence="1" id="KW-0472">Membrane</keyword>
<dbReference type="Proteomes" id="UP000614239">
    <property type="component" value="Unassembled WGS sequence"/>
</dbReference>
<evidence type="ECO:0000313" key="3">
    <source>
        <dbReference type="Proteomes" id="UP000614239"/>
    </source>
</evidence>
<keyword evidence="3" id="KW-1185">Reference proteome</keyword>
<comment type="caution">
    <text evidence="2">The sequence shown here is derived from an EMBL/GenBank/DDBJ whole genome shotgun (WGS) entry which is preliminary data.</text>
</comment>
<evidence type="ECO:0008006" key="4">
    <source>
        <dbReference type="Google" id="ProtNLM"/>
    </source>
</evidence>
<proteinExistence type="predicted"/>
<dbReference type="AlphaFoldDB" id="A0A8H9HCI9"/>
<evidence type="ECO:0000313" key="2">
    <source>
        <dbReference type="EMBL" id="GGO95582.1"/>
    </source>
</evidence>
<keyword evidence="1" id="KW-1133">Transmembrane helix</keyword>
<keyword evidence="1" id="KW-0812">Transmembrane</keyword>
<gene>
    <name evidence="2" type="ORF">GCM10011612_03790</name>
</gene>
<feature type="transmembrane region" description="Helical" evidence="1">
    <location>
        <begin position="12"/>
        <end position="35"/>
    </location>
</feature>
<reference evidence="2" key="1">
    <citation type="journal article" date="2014" name="Int. J. Syst. Evol. Microbiol.">
        <title>Complete genome sequence of Corynebacterium casei LMG S-19264T (=DSM 44701T), isolated from a smear-ripened cheese.</title>
        <authorList>
            <consortium name="US DOE Joint Genome Institute (JGI-PGF)"/>
            <person name="Walter F."/>
            <person name="Albersmeier A."/>
            <person name="Kalinowski J."/>
            <person name="Ruckert C."/>
        </authorList>
    </citation>
    <scope>NUCLEOTIDE SEQUENCE</scope>
    <source>
        <strain evidence="2">CGMCC 4.7372</strain>
    </source>
</reference>
<organism evidence="2 3">
    <name type="scientific">Actinomyces gaoshouyii</name>
    <dbReference type="NCBI Taxonomy" id="1960083"/>
    <lineage>
        <taxon>Bacteria</taxon>
        <taxon>Bacillati</taxon>
        <taxon>Actinomycetota</taxon>
        <taxon>Actinomycetes</taxon>
        <taxon>Actinomycetales</taxon>
        <taxon>Actinomycetaceae</taxon>
        <taxon>Actinomyces</taxon>
    </lineage>
</organism>
<protein>
    <recommendedName>
        <fullName evidence="4">Alpha-amylase</fullName>
    </recommendedName>
</protein>
<name>A0A8H9HCI9_9ACTO</name>
<evidence type="ECO:0000256" key="1">
    <source>
        <dbReference type="SAM" id="Phobius"/>
    </source>
</evidence>
<accession>A0A8H9HCI9</accession>